<protein>
    <submittedName>
        <fullName evidence="2">Uncharacterized protein</fullName>
    </submittedName>
</protein>
<comment type="caution">
    <text evidence="2">The sequence shown here is derived from an EMBL/GenBank/DDBJ whole genome shotgun (WGS) entry which is preliminary data.</text>
</comment>
<dbReference type="RefSeq" id="WP_117313460.1">
    <property type="nucleotide sequence ID" value="NZ_JBHRUJ010000001.1"/>
</dbReference>
<name>A0ABV7KI93_PLAOK</name>
<evidence type="ECO:0000256" key="1">
    <source>
        <dbReference type="SAM" id="SignalP"/>
    </source>
</evidence>
<gene>
    <name evidence="2" type="ORF">ACFOEJ_00655</name>
</gene>
<evidence type="ECO:0000313" key="3">
    <source>
        <dbReference type="Proteomes" id="UP001595625"/>
    </source>
</evidence>
<reference evidence="3" key="1">
    <citation type="journal article" date="2019" name="Int. J. Syst. Evol. Microbiol.">
        <title>The Global Catalogue of Microorganisms (GCM) 10K type strain sequencing project: providing services to taxonomists for standard genome sequencing and annotation.</title>
        <authorList>
            <consortium name="The Broad Institute Genomics Platform"/>
            <consortium name="The Broad Institute Genome Sequencing Center for Infectious Disease"/>
            <person name="Wu L."/>
            <person name="Ma J."/>
        </authorList>
    </citation>
    <scope>NUCLEOTIDE SEQUENCE [LARGE SCALE GENOMIC DNA]</scope>
    <source>
        <strain evidence="3">CCM 320</strain>
    </source>
</reference>
<keyword evidence="3" id="KW-1185">Reference proteome</keyword>
<feature type="chain" id="PRO_5047538811" evidence="1">
    <location>
        <begin position="23"/>
        <end position="192"/>
    </location>
</feature>
<dbReference type="EMBL" id="JBHRUJ010000001">
    <property type="protein sequence ID" value="MFC3209581.1"/>
    <property type="molecule type" value="Genomic_DNA"/>
</dbReference>
<proteinExistence type="predicted"/>
<keyword evidence="1" id="KW-0732">Signal</keyword>
<accession>A0ABV7KI93</accession>
<sequence length="192" mass="21734">MKRLLHFLLLLLTLLLAACGTAEEPANGDSSASVEDYTVKATEAEATEGDFIYRLVSEKEEYASGGPVELYAELEYIGDLETIDIFHAASPFYFPMEEKTRSYEIHYGMEEPLITTTLTKGEPLREKYSGSGGYSDQDDDAYIEFTKNIMNKQFLEGYYVVEGYADFYTEPPENGQPNYKLQAEIDFKVVDK</sequence>
<dbReference type="Proteomes" id="UP001595625">
    <property type="component" value="Unassembled WGS sequence"/>
</dbReference>
<dbReference type="PROSITE" id="PS51257">
    <property type="entry name" value="PROKAR_LIPOPROTEIN"/>
    <property type="match status" value="1"/>
</dbReference>
<feature type="signal peptide" evidence="1">
    <location>
        <begin position="1"/>
        <end position="22"/>
    </location>
</feature>
<organism evidence="2 3">
    <name type="scientific">Planomicrobium okeanokoites</name>
    <name type="common">Planococcus okeanokoites</name>
    <name type="synonym">Flavobacterium okeanokoites</name>
    <dbReference type="NCBI Taxonomy" id="244"/>
    <lineage>
        <taxon>Bacteria</taxon>
        <taxon>Bacillati</taxon>
        <taxon>Bacillota</taxon>
        <taxon>Bacilli</taxon>
        <taxon>Bacillales</taxon>
        <taxon>Caryophanaceae</taxon>
        <taxon>Planomicrobium</taxon>
    </lineage>
</organism>
<evidence type="ECO:0000313" key="2">
    <source>
        <dbReference type="EMBL" id="MFC3209581.1"/>
    </source>
</evidence>